<reference evidence="15" key="1">
    <citation type="submission" date="2018-01" db="EMBL/GenBank/DDBJ databases">
        <authorList>
            <person name="Alioto T."/>
            <person name="Alioto T."/>
        </authorList>
    </citation>
    <scope>NUCLEOTIDE SEQUENCE [LARGE SCALE GENOMIC DNA]</scope>
</reference>
<keyword evidence="4 13" id="KW-0812">Transmembrane</keyword>
<evidence type="ECO:0000313" key="15">
    <source>
        <dbReference type="Proteomes" id="UP000268350"/>
    </source>
</evidence>
<comment type="subcellular location">
    <subcellularLocation>
        <location evidence="1 13">Cell membrane</location>
        <topology evidence="1 13">Multi-pass membrane protein</topology>
    </subcellularLocation>
</comment>
<evidence type="ECO:0000313" key="14">
    <source>
        <dbReference type="EMBL" id="SPP76019.1"/>
    </source>
</evidence>
<evidence type="ECO:0000256" key="13">
    <source>
        <dbReference type="RuleBase" id="RU351113"/>
    </source>
</evidence>
<evidence type="ECO:0000256" key="3">
    <source>
        <dbReference type="ARBA" id="ARBA00022606"/>
    </source>
</evidence>
<dbReference type="Proteomes" id="UP000268350">
    <property type="component" value="Unassembled WGS sequence"/>
</dbReference>
<dbReference type="EMBL" id="OUUW01000002">
    <property type="protein sequence ID" value="SPP76019.1"/>
    <property type="molecule type" value="Genomic_DNA"/>
</dbReference>
<evidence type="ECO:0000256" key="6">
    <source>
        <dbReference type="ARBA" id="ARBA00022989"/>
    </source>
</evidence>
<evidence type="ECO:0000256" key="8">
    <source>
        <dbReference type="ARBA" id="ARBA00023170"/>
    </source>
</evidence>
<dbReference type="GO" id="GO:0005549">
    <property type="term" value="F:odorant binding"/>
    <property type="evidence" value="ECO:0007669"/>
    <property type="project" value="InterPro"/>
</dbReference>
<dbReference type="InterPro" id="IPR004117">
    <property type="entry name" value="7tm6_olfct_rcpt"/>
</dbReference>
<evidence type="ECO:0000256" key="4">
    <source>
        <dbReference type="ARBA" id="ARBA00022692"/>
    </source>
</evidence>
<keyword evidence="15" id="KW-1185">Reference proteome</keyword>
<feature type="transmembrane region" description="Helical" evidence="13">
    <location>
        <begin position="129"/>
        <end position="151"/>
    </location>
</feature>
<comment type="similarity">
    <text evidence="11">Belongs to the insect chemoreceptor superfamily. Heteromeric odorant receptor channel (TC 1.A.69) family. Or2a subfamily.</text>
</comment>
<name>A0A3B0JQT3_DROGU</name>
<dbReference type="GO" id="GO:0004984">
    <property type="term" value="F:olfactory receptor activity"/>
    <property type="evidence" value="ECO:0007669"/>
    <property type="project" value="InterPro"/>
</dbReference>
<dbReference type="PANTHER" id="PTHR21137:SF37">
    <property type="entry name" value="ODORANT RECEPTOR 46A, ISOFORM B-RELATED"/>
    <property type="match status" value="1"/>
</dbReference>
<sequence length="384" mass="44465">MDIDRIRPVRFLLRLLGWFRLWPTSGGPRPQRGWTNWQGYLLHSGLTLLFTVLLWAEAILSTDMEHTVDVLLISLTMTALALKVLNNWSYAHMAQRILTEWSSVDRFRLKTLQEVDMWRNEHQRFDRVVCVYIMCSVGVIPVIVIPCLFNIPNRLPFWMWTPFDWQQSVSFWFAFIYQAVVIPFICLCNVSMDLVNWYLMLHLSLCLRMLGQRLAALNNSGIQQGEDQLCTDLLDLVALHQRLKQQALDIEKFISMSTLFQILVSSLIICCTIYSIQMTPVMQDLGKFAAMIQYLLSMVMQILLPSIYSNEVTNSAAKLTDALYSSAWPDLSPRLRRLILMLTIYLNRPMYLRAGGFFNVGLPMFTKVINQAYSLLALLLNMNN</sequence>
<dbReference type="PANTHER" id="PTHR21137">
    <property type="entry name" value="ODORANT RECEPTOR"/>
    <property type="match status" value="1"/>
</dbReference>
<keyword evidence="5 13" id="KW-0552">Olfaction</keyword>
<keyword evidence="8 13" id="KW-0675">Receptor</keyword>
<comment type="function">
    <text evidence="10">Odorant receptor which mediates acceptance or avoidance behavior, depending on its substrates. The odorant receptor repertoire encodes a large collection of odor stimuli that vary widely in identity, intensity, and duration. May form a complex with Orco to form odorant-sensing units, providing sensitive and prolonged odorant signaling and calcium permeability.</text>
</comment>
<feature type="transmembrane region" description="Helical" evidence="13">
    <location>
        <begin position="288"/>
        <end position="308"/>
    </location>
</feature>
<feature type="transmembrane region" description="Helical" evidence="13">
    <location>
        <begin position="171"/>
        <end position="199"/>
    </location>
</feature>
<evidence type="ECO:0000256" key="9">
    <source>
        <dbReference type="ARBA" id="ARBA00023224"/>
    </source>
</evidence>
<dbReference type="GO" id="GO:0007165">
    <property type="term" value="P:signal transduction"/>
    <property type="evidence" value="ECO:0007669"/>
    <property type="project" value="UniProtKB-KW"/>
</dbReference>
<accession>A0A3B0JQT3</accession>
<proteinExistence type="inferred from homology"/>
<dbReference type="OMA" id="VYYLSAH"/>
<keyword evidence="9 13" id="KW-0807">Transducer</keyword>
<dbReference type="GO" id="GO:0005886">
    <property type="term" value="C:plasma membrane"/>
    <property type="evidence" value="ECO:0007669"/>
    <property type="project" value="UniProtKB-SubCell"/>
</dbReference>
<evidence type="ECO:0000256" key="7">
    <source>
        <dbReference type="ARBA" id="ARBA00023136"/>
    </source>
</evidence>
<evidence type="ECO:0000256" key="11">
    <source>
        <dbReference type="ARBA" id="ARBA00037946"/>
    </source>
</evidence>
<dbReference type="OrthoDB" id="7548151at2759"/>
<feature type="transmembrane region" description="Helical" evidence="13">
    <location>
        <begin position="68"/>
        <end position="86"/>
    </location>
</feature>
<gene>
    <name evidence="14" type="ORF">DGUA_6G006464</name>
</gene>
<keyword evidence="6 13" id="KW-1133">Transmembrane helix</keyword>
<keyword evidence="3 13" id="KW-0716">Sensory transduction</keyword>
<evidence type="ECO:0000256" key="5">
    <source>
        <dbReference type="ARBA" id="ARBA00022725"/>
    </source>
</evidence>
<evidence type="ECO:0000256" key="12">
    <source>
        <dbReference type="ARBA" id="ARBA00038679"/>
    </source>
</evidence>
<keyword evidence="7 13" id="KW-0472">Membrane</keyword>
<feature type="transmembrane region" description="Helical" evidence="13">
    <location>
        <begin position="39"/>
        <end position="56"/>
    </location>
</feature>
<feature type="transmembrane region" description="Helical" evidence="13">
    <location>
        <begin position="253"/>
        <end position="276"/>
    </location>
</feature>
<comment type="subunit">
    <text evidence="12">Interacts with Orco. Complexes exist early in the endomembrane system in olfactory sensory neurons (OSNs), coupling these complexes to the conserved ciliary trafficking pathway.</text>
</comment>
<evidence type="ECO:0000256" key="10">
    <source>
        <dbReference type="ARBA" id="ARBA00037764"/>
    </source>
</evidence>
<comment type="caution">
    <text evidence="13">Lacks conserved residue(s) required for the propagation of feature annotation.</text>
</comment>
<evidence type="ECO:0000256" key="2">
    <source>
        <dbReference type="ARBA" id="ARBA00022475"/>
    </source>
</evidence>
<keyword evidence="2" id="KW-1003">Cell membrane</keyword>
<dbReference type="Pfam" id="PF02949">
    <property type="entry name" value="7tm_6"/>
    <property type="match status" value="1"/>
</dbReference>
<evidence type="ECO:0000256" key="1">
    <source>
        <dbReference type="ARBA" id="ARBA00004651"/>
    </source>
</evidence>
<protein>
    <recommendedName>
        <fullName evidence="13">Odorant receptor</fullName>
    </recommendedName>
</protein>
<organism evidence="14 15">
    <name type="scientific">Drosophila guanche</name>
    <name type="common">Fruit fly</name>
    <dbReference type="NCBI Taxonomy" id="7266"/>
    <lineage>
        <taxon>Eukaryota</taxon>
        <taxon>Metazoa</taxon>
        <taxon>Ecdysozoa</taxon>
        <taxon>Arthropoda</taxon>
        <taxon>Hexapoda</taxon>
        <taxon>Insecta</taxon>
        <taxon>Pterygota</taxon>
        <taxon>Neoptera</taxon>
        <taxon>Endopterygota</taxon>
        <taxon>Diptera</taxon>
        <taxon>Brachycera</taxon>
        <taxon>Muscomorpha</taxon>
        <taxon>Ephydroidea</taxon>
        <taxon>Drosophilidae</taxon>
        <taxon>Drosophila</taxon>
        <taxon>Sophophora</taxon>
    </lineage>
</organism>
<dbReference type="AlphaFoldDB" id="A0A3B0JQT3"/>